<dbReference type="EMBL" id="JAAAUY010000089">
    <property type="protein sequence ID" value="KAF9335701.1"/>
    <property type="molecule type" value="Genomic_DNA"/>
</dbReference>
<dbReference type="InterPro" id="IPR050523">
    <property type="entry name" value="AKR_Detox_Biosynth"/>
</dbReference>
<dbReference type="AlphaFoldDB" id="A0A9P5SUB2"/>
<sequence length="236" mass="25647">MTFGHETTSTSLTAARIYGNGEIEEALGETYALGGLKIATKVWPSAPCAHGQENLAPTFRASLNALQVDKVDIFYLHAPDFTTPFEETLKAVDELYRGGLFNKAIRAVQLFGLAGHLDPPDLQATRIRSSDHVPRHAIRDLKTTAESLGISLVDATLRWMVHHSDLGPHDGIVMGASSVSRLKSNLDILAHGQPLPKEMVMAFDAAWDHVQPACPSYFKTEGVIKTYLPTAPDSSS</sequence>
<accession>A0A9P5SUB2</accession>
<evidence type="ECO:0000256" key="1">
    <source>
        <dbReference type="ARBA" id="ARBA00023002"/>
    </source>
</evidence>
<dbReference type="Proteomes" id="UP000696485">
    <property type="component" value="Unassembled WGS sequence"/>
</dbReference>
<dbReference type="Gene3D" id="3.20.20.100">
    <property type="entry name" value="NADP-dependent oxidoreductase domain"/>
    <property type="match status" value="2"/>
</dbReference>
<evidence type="ECO:0000313" key="4">
    <source>
        <dbReference type="Proteomes" id="UP000696485"/>
    </source>
</evidence>
<proteinExistence type="predicted"/>
<dbReference type="PANTHER" id="PTHR43364:SF4">
    <property type="entry name" value="NAD(P)-LINKED OXIDOREDUCTASE SUPERFAMILY PROTEIN"/>
    <property type="match status" value="1"/>
</dbReference>
<reference evidence="3" key="1">
    <citation type="journal article" date="2020" name="Fungal Divers.">
        <title>Resolving the Mortierellaceae phylogeny through synthesis of multi-gene phylogenetics and phylogenomics.</title>
        <authorList>
            <person name="Vandepol N."/>
            <person name="Liber J."/>
            <person name="Desiro A."/>
            <person name="Na H."/>
            <person name="Kennedy M."/>
            <person name="Barry K."/>
            <person name="Grigoriev I.V."/>
            <person name="Miller A.N."/>
            <person name="O'Donnell K."/>
            <person name="Stajich J.E."/>
            <person name="Bonito G."/>
        </authorList>
    </citation>
    <scope>NUCLEOTIDE SEQUENCE</scope>
    <source>
        <strain evidence="3">NVP1</strain>
    </source>
</reference>
<dbReference type="SUPFAM" id="SSF51430">
    <property type="entry name" value="NAD(P)-linked oxidoreductase"/>
    <property type="match status" value="1"/>
</dbReference>
<comment type="caution">
    <text evidence="3">The sequence shown here is derived from an EMBL/GenBank/DDBJ whole genome shotgun (WGS) entry which is preliminary data.</text>
</comment>
<feature type="domain" description="NADP-dependent oxidoreductase" evidence="2">
    <location>
        <begin position="134"/>
        <end position="207"/>
    </location>
</feature>
<evidence type="ECO:0000259" key="2">
    <source>
        <dbReference type="Pfam" id="PF00248"/>
    </source>
</evidence>
<dbReference type="InterPro" id="IPR036812">
    <property type="entry name" value="NAD(P)_OxRdtase_dom_sf"/>
</dbReference>
<keyword evidence="1" id="KW-0560">Oxidoreductase</keyword>
<dbReference type="Pfam" id="PF00248">
    <property type="entry name" value="Aldo_ket_red"/>
    <property type="match status" value="2"/>
</dbReference>
<organism evidence="3 4">
    <name type="scientific">Podila minutissima</name>
    <dbReference type="NCBI Taxonomy" id="64525"/>
    <lineage>
        <taxon>Eukaryota</taxon>
        <taxon>Fungi</taxon>
        <taxon>Fungi incertae sedis</taxon>
        <taxon>Mucoromycota</taxon>
        <taxon>Mortierellomycotina</taxon>
        <taxon>Mortierellomycetes</taxon>
        <taxon>Mortierellales</taxon>
        <taxon>Mortierellaceae</taxon>
        <taxon>Podila</taxon>
    </lineage>
</organism>
<dbReference type="InterPro" id="IPR023210">
    <property type="entry name" value="NADP_OxRdtase_dom"/>
</dbReference>
<keyword evidence="4" id="KW-1185">Reference proteome</keyword>
<dbReference type="GO" id="GO:0016491">
    <property type="term" value="F:oxidoreductase activity"/>
    <property type="evidence" value="ECO:0007669"/>
    <property type="project" value="UniProtKB-KW"/>
</dbReference>
<gene>
    <name evidence="3" type="ORF">BG006_010852</name>
</gene>
<dbReference type="PANTHER" id="PTHR43364">
    <property type="entry name" value="NADH-SPECIFIC METHYLGLYOXAL REDUCTASE-RELATED"/>
    <property type="match status" value="1"/>
</dbReference>
<protein>
    <recommendedName>
        <fullName evidence="2">NADP-dependent oxidoreductase domain-containing protein</fullName>
    </recommendedName>
</protein>
<evidence type="ECO:0000313" key="3">
    <source>
        <dbReference type="EMBL" id="KAF9335701.1"/>
    </source>
</evidence>
<name>A0A9P5SUB2_9FUNG</name>
<feature type="domain" description="NADP-dependent oxidoreductase" evidence="2">
    <location>
        <begin position="14"/>
        <end position="100"/>
    </location>
</feature>